<dbReference type="EMBL" id="LJHD01000306">
    <property type="protein sequence ID" value="ONI37983.1"/>
    <property type="molecule type" value="Genomic_DNA"/>
</dbReference>
<organism evidence="1 2">
    <name type="scientific">Candidatus Epulonipiscium fishelsonii</name>
    <dbReference type="NCBI Taxonomy" id="77094"/>
    <lineage>
        <taxon>Bacteria</taxon>
        <taxon>Bacillati</taxon>
        <taxon>Bacillota</taxon>
        <taxon>Clostridia</taxon>
        <taxon>Lachnospirales</taxon>
        <taxon>Lachnospiraceae</taxon>
        <taxon>Candidatus Epulonipiscium</taxon>
    </lineage>
</organism>
<comment type="caution">
    <text evidence="1">The sequence shown here is derived from an EMBL/GenBank/DDBJ whole genome shotgun (WGS) entry which is preliminary data.</text>
</comment>
<name>A0ACC8X7P6_9FIRM</name>
<keyword evidence="2" id="KW-1185">Reference proteome</keyword>
<sequence>MIEIKKDRAIISLEEIKKDMAIISSNKLNIHQSKLIFMGILYELVQRKDLFPTILNLKSFINQVIVPRTEEKVELKNYLYKSRKQLAAQLSHIILNELEYNDILVIVEQLQNILPKNVPSKNVPSKNKSAKDTDISELTRQWMQFIGDHF</sequence>
<evidence type="ECO:0000313" key="2">
    <source>
        <dbReference type="Proteomes" id="UP000188637"/>
    </source>
</evidence>
<accession>A0ACC8X7P6</accession>
<proteinExistence type="predicted"/>
<gene>
    <name evidence="1" type="ORF">AN640_00605</name>
</gene>
<protein>
    <submittedName>
        <fullName evidence="1">Uncharacterized protein</fullName>
    </submittedName>
</protein>
<evidence type="ECO:0000313" key="1">
    <source>
        <dbReference type="EMBL" id="ONI37983.1"/>
    </source>
</evidence>
<reference evidence="1" key="1">
    <citation type="submission" date="2016-08" db="EMBL/GenBank/DDBJ databases">
        <authorList>
            <person name="Ngugi D.K."/>
            <person name="Miyake S."/>
            <person name="Stingl U."/>
        </authorList>
    </citation>
    <scope>NUCLEOTIDE SEQUENCE</scope>
    <source>
        <strain evidence="1">SCG-D08WGA-EpuloA1</strain>
    </source>
</reference>
<dbReference type="Proteomes" id="UP000188637">
    <property type="component" value="Unassembled WGS sequence"/>
</dbReference>